<dbReference type="SUPFAM" id="SSF101386">
    <property type="entry name" value="all-alpha NTP pyrophosphatases"/>
    <property type="match status" value="2"/>
</dbReference>
<feature type="domain" description="NTP pyrophosphohydrolase MazG-like" evidence="1">
    <location>
        <begin position="32"/>
        <end position="105"/>
    </location>
</feature>
<evidence type="ECO:0000313" key="2">
    <source>
        <dbReference type="EMBL" id="EQD63557.1"/>
    </source>
</evidence>
<dbReference type="GO" id="GO:0046047">
    <property type="term" value="P:TTP catabolic process"/>
    <property type="evidence" value="ECO:0007669"/>
    <property type="project" value="TreeGrafter"/>
</dbReference>
<name>T1B147_9ZZZZ</name>
<dbReference type="CDD" id="cd11528">
    <property type="entry name" value="NTP-PPase_MazG_Nterm"/>
    <property type="match status" value="1"/>
</dbReference>
<dbReference type="InterPro" id="IPR004518">
    <property type="entry name" value="MazG-like_dom"/>
</dbReference>
<dbReference type="InterPro" id="IPR048011">
    <property type="entry name" value="NTP-PPase_MazG-like_C"/>
</dbReference>
<dbReference type="GO" id="GO:0006203">
    <property type="term" value="P:dGTP catabolic process"/>
    <property type="evidence" value="ECO:0007669"/>
    <property type="project" value="TreeGrafter"/>
</dbReference>
<dbReference type="PANTHER" id="PTHR30522">
    <property type="entry name" value="NUCLEOSIDE TRIPHOSPHATE PYROPHOSPHOHYDROLASE"/>
    <property type="match status" value="1"/>
</dbReference>
<organism evidence="2">
    <name type="scientific">mine drainage metagenome</name>
    <dbReference type="NCBI Taxonomy" id="410659"/>
    <lineage>
        <taxon>unclassified sequences</taxon>
        <taxon>metagenomes</taxon>
        <taxon>ecological metagenomes</taxon>
    </lineage>
</organism>
<dbReference type="AlphaFoldDB" id="T1B147"/>
<gene>
    <name evidence="2" type="ORF">B1A_09071</name>
</gene>
<dbReference type="GO" id="GO:0046061">
    <property type="term" value="P:dATP catabolic process"/>
    <property type="evidence" value="ECO:0007669"/>
    <property type="project" value="TreeGrafter"/>
</dbReference>
<proteinExistence type="predicted"/>
<dbReference type="GO" id="GO:0047429">
    <property type="term" value="F:nucleoside triphosphate diphosphatase activity"/>
    <property type="evidence" value="ECO:0007669"/>
    <property type="project" value="InterPro"/>
</dbReference>
<keyword evidence="2" id="KW-0378">Hydrolase</keyword>
<dbReference type="CDD" id="cd11529">
    <property type="entry name" value="NTP-PPase_MazG_Cterm"/>
    <property type="match status" value="1"/>
</dbReference>
<dbReference type="FunFam" id="1.10.287.1080:FF:000001">
    <property type="entry name" value="Nucleoside triphosphate pyrophosphohydrolase"/>
    <property type="match status" value="1"/>
</dbReference>
<dbReference type="GO" id="GO:0046052">
    <property type="term" value="P:UTP catabolic process"/>
    <property type="evidence" value="ECO:0007669"/>
    <property type="project" value="TreeGrafter"/>
</dbReference>
<dbReference type="NCBIfam" id="TIGR00444">
    <property type="entry name" value="mazG"/>
    <property type="match status" value="1"/>
</dbReference>
<protein>
    <submittedName>
        <fullName evidence="2">Nucleoside triphosphate pyrophosphohydrolase</fullName>
    </submittedName>
</protein>
<accession>T1B147</accession>
<dbReference type="EMBL" id="AUZX01006463">
    <property type="protein sequence ID" value="EQD63557.1"/>
    <property type="molecule type" value="Genomic_DNA"/>
</dbReference>
<dbReference type="PANTHER" id="PTHR30522:SF0">
    <property type="entry name" value="NUCLEOSIDE TRIPHOSPHATE PYROPHOSPHOHYDROLASE"/>
    <property type="match status" value="1"/>
</dbReference>
<dbReference type="InterPro" id="IPR011551">
    <property type="entry name" value="NTP_PyrPHydrolase_MazG"/>
</dbReference>
<sequence length="275" mass="31058">MTDESRYDTDALLAIMARLRDPQRGCPWDVRQDFDSIARYTLEEAYEVVDAIERRDFDDVCDELGDLLLQVVFHARMAEEGGHFAYADVVQAIGDKLVRRHPHVFGDAHYGDAEAQTRAWEAIKAEERRARGDDAPDSVLDGVSRGHSEWQRALKLQELAATVGFDWPGPGPVLDKLDEEMAELRAEFSAGEAIPADTARIEDELGDMLFVAVNLARHARIDPARALRRANAKFERRFRAMERIARERGLDMAQLDLAAQDALWDAVKVEERGAR</sequence>
<dbReference type="InterPro" id="IPR048015">
    <property type="entry name" value="NTP-PPase_MazG-like_N"/>
</dbReference>
<dbReference type="NCBIfam" id="NF007113">
    <property type="entry name" value="PRK09562.1"/>
    <property type="match status" value="1"/>
</dbReference>
<dbReference type="GO" id="GO:0006950">
    <property type="term" value="P:response to stress"/>
    <property type="evidence" value="ECO:0007669"/>
    <property type="project" value="UniProtKB-ARBA"/>
</dbReference>
<comment type="caution">
    <text evidence="2">The sequence shown here is derived from an EMBL/GenBank/DDBJ whole genome shotgun (WGS) entry which is preliminary data.</text>
</comment>
<feature type="domain" description="NTP pyrophosphohydrolase MazG-like" evidence="1">
    <location>
        <begin position="177"/>
        <end position="237"/>
    </location>
</feature>
<reference evidence="2" key="2">
    <citation type="journal article" date="2014" name="ISME J.">
        <title>Microbial stratification in low pH oxic and suboxic macroscopic growths along an acid mine drainage.</title>
        <authorList>
            <person name="Mendez-Garcia C."/>
            <person name="Mesa V."/>
            <person name="Sprenger R.R."/>
            <person name="Richter M."/>
            <person name="Diez M.S."/>
            <person name="Solano J."/>
            <person name="Bargiela R."/>
            <person name="Golyshina O.V."/>
            <person name="Manteca A."/>
            <person name="Ramos J.L."/>
            <person name="Gallego J.R."/>
            <person name="Llorente I."/>
            <person name="Martins Dos Santos V.A."/>
            <person name="Jensen O.N."/>
            <person name="Pelaez A.I."/>
            <person name="Sanchez J."/>
            <person name="Ferrer M."/>
        </authorList>
    </citation>
    <scope>NUCLEOTIDE SEQUENCE</scope>
</reference>
<dbReference type="Pfam" id="PF03819">
    <property type="entry name" value="MazG"/>
    <property type="match status" value="2"/>
</dbReference>
<dbReference type="Gene3D" id="1.10.287.1080">
    <property type="entry name" value="MazG-like"/>
    <property type="match status" value="2"/>
</dbReference>
<reference evidence="2" key="1">
    <citation type="submission" date="2013-08" db="EMBL/GenBank/DDBJ databases">
        <authorList>
            <person name="Mendez C."/>
            <person name="Richter M."/>
            <person name="Ferrer M."/>
            <person name="Sanchez J."/>
        </authorList>
    </citation>
    <scope>NUCLEOTIDE SEQUENCE</scope>
</reference>
<dbReference type="GO" id="GO:0046081">
    <property type="term" value="P:dUTP catabolic process"/>
    <property type="evidence" value="ECO:0007669"/>
    <property type="project" value="TreeGrafter"/>
</dbReference>
<evidence type="ECO:0000259" key="1">
    <source>
        <dbReference type="Pfam" id="PF03819"/>
    </source>
</evidence>
<dbReference type="GO" id="GO:0046076">
    <property type="term" value="P:dTTP catabolic process"/>
    <property type="evidence" value="ECO:0007669"/>
    <property type="project" value="TreeGrafter"/>
</dbReference>